<sequence>MILFVFDTLKHKDQHIFLLQWPSLGDISMESRIKRLFSEYSSNYYVLQIEKQRFLNKDEDFYNL</sequence>
<accession>A0A0K2UNK3</accession>
<proteinExistence type="predicted"/>
<organism evidence="1">
    <name type="scientific">Lepeophtheirus salmonis</name>
    <name type="common">Salmon louse</name>
    <name type="synonym">Caligus salmonis</name>
    <dbReference type="NCBI Taxonomy" id="72036"/>
    <lineage>
        <taxon>Eukaryota</taxon>
        <taxon>Metazoa</taxon>
        <taxon>Ecdysozoa</taxon>
        <taxon>Arthropoda</taxon>
        <taxon>Crustacea</taxon>
        <taxon>Multicrustacea</taxon>
        <taxon>Hexanauplia</taxon>
        <taxon>Copepoda</taxon>
        <taxon>Siphonostomatoida</taxon>
        <taxon>Caligidae</taxon>
        <taxon>Lepeophtheirus</taxon>
    </lineage>
</organism>
<dbReference type="AlphaFoldDB" id="A0A0K2UNK3"/>
<dbReference type="EMBL" id="HACA01022467">
    <property type="protein sequence ID" value="CDW39828.1"/>
    <property type="molecule type" value="Transcribed_RNA"/>
</dbReference>
<name>A0A0K2UNK3_LEPSM</name>
<evidence type="ECO:0000313" key="1">
    <source>
        <dbReference type="EMBL" id="CDW39828.1"/>
    </source>
</evidence>
<protein>
    <submittedName>
        <fullName evidence="1">Uncharacterized protein</fullName>
    </submittedName>
</protein>
<reference evidence="1" key="1">
    <citation type="submission" date="2014-05" db="EMBL/GenBank/DDBJ databases">
        <authorList>
            <person name="Chronopoulou M."/>
        </authorList>
    </citation>
    <scope>NUCLEOTIDE SEQUENCE</scope>
    <source>
        <tissue evidence="1">Whole organism</tissue>
    </source>
</reference>